<dbReference type="PROSITE" id="PS50882">
    <property type="entry name" value="YTH"/>
    <property type="match status" value="1"/>
</dbReference>
<dbReference type="PANTHER" id="PTHR12357:SF89">
    <property type="entry name" value="YTH DOMAIN-CONTAINING FAMILY PROTEIN"/>
    <property type="match status" value="1"/>
</dbReference>
<dbReference type="GO" id="GO:0061157">
    <property type="term" value="P:mRNA destabilization"/>
    <property type="evidence" value="ECO:0007669"/>
    <property type="project" value="TreeGrafter"/>
</dbReference>
<dbReference type="RefSeq" id="XP_019037877.1">
    <property type="nucleotide sequence ID" value="XM_019182011.1"/>
</dbReference>
<gene>
    <name evidence="2" type="ORF">WICANDRAFT_32855</name>
</gene>
<dbReference type="Pfam" id="PF04146">
    <property type="entry name" value="YTH"/>
    <property type="match status" value="1"/>
</dbReference>
<evidence type="ECO:0000313" key="2">
    <source>
        <dbReference type="EMBL" id="ODQ58670.1"/>
    </source>
</evidence>
<organism evidence="2 3">
    <name type="scientific">Wickerhamomyces anomalus (strain ATCC 58044 / CBS 1984 / NCYC 433 / NRRL Y-366-8)</name>
    <name type="common">Yeast</name>
    <name type="synonym">Hansenula anomala</name>
    <dbReference type="NCBI Taxonomy" id="683960"/>
    <lineage>
        <taxon>Eukaryota</taxon>
        <taxon>Fungi</taxon>
        <taxon>Dikarya</taxon>
        <taxon>Ascomycota</taxon>
        <taxon>Saccharomycotina</taxon>
        <taxon>Saccharomycetes</taxon>
        <taxon>Phaffomycetales</taxon>
        <taxon>Wickerhamomycetaceae</taxon>
        <taxon>Wickerhamomyces</taxon>
    </lineage>
</organism>
<dbReference type="Gene3D" id="3.10.590.10">
    <property type="entry name" value="ph1033 like domains"/>
    <property type="match status" value="1"/>
</dbReference>
<keyword evidence="3" id="KW-1185">Reference proteome</keyword>
<dbReference type="EMBL" id="KV454211">
    <property type="protein sequence ID" value="ODQ58670.1"/>
    <property type="molecule type" value="Genomic_DNA"/>
</dbReference>
<accession>A0A1E3P0A5</accession>
<dbReference type="GO" id="GO:1990247">
    <property type="term" value="F:N6-methyladenosine-containing RNA reader activity"/>
    <property type="evidence" value="ECO:0007669"/>
    <property type="project" value="TreeGrafter"/>
</dbReference>
<sequence>RFFVIKSFNEQDIISSFTHEVWSSTDLGNNRLSKAFNSMRNSNLKRIFLFFSVNGSGQFCGIAEMKSKIVKKNDGNNEVDDDIWLDSSRWKGKFKIQWLLIKEIFILDILKFQLIYNSNNHNEFEMRPVTNSRDTQELPFEIGEQMIQIFKDVDSKTSFLQKMV</sequence>
<evidence type="ECO:0000313" key="3">
    <source>
        <dbReference type="Proteomes" id="UP000094112"/>
    </source>
</evidence>
<evidence type="ECO:0000259" key="1">
    <source>
        <dbReference type="PROSITE" id="PS50882"/>
    </source>
</evidence>
<reference evidence="2 3" key="1">
    <citation type="journal article" date="2016" name="Proc. Natl. Acad. Sci. U.S.A.">
        <title>Comparative genomics of biotechnologically important yeasts.</title>
        <authorList>
            <person name="Riley R."/>
            <person name="Haridas S."/>
            <person name="Wolfe K.H."/>
            <person name="Lopes M.R."/>
            <person name="Hittinger C.T."/>
            <person name="Goeker M."/>
            <person name="Salamov A.A."/>
            <person name="Wisecaver J.H."/>
            <person name="Long T.M."/>
            <person name="Calvey C.H."/>
            <person name="Aerts A.L."/>
            <person name="Barry K.W."/>
            <person name="Choi C."/>
            <person name="Clum A."/>
            <person name="Coughlan A.Y."/>
            <person name="Deshpande S."/>
            <person name="Douglass A.P."/>
            <person name="Hanson S.J."/>
            <person name="Klenk H.-P."/>
            <person name="LaButti K.M."/>
            <person name="Lapidus A."/>
            <person name="Lindquist E.A."/>
            <person name="Lipzen A.M."/>
            <person name="Meier-Kolthoff J.P."/>
            <person name="Ohm R.A."/>
            <person name="Otillar R.P."/>
            <person name="Pangilinan J.L."/>
            <person name="Peng Y."/>
            <person name="Rokas A."/>
            <person name="Rosa C.A."/>
            <person name="Scheuner C."/>
            <person name="Sibirny A.A."/>
            <person name="Slot J.C."/>
            <person name="Stielow J.B."/>
            <person name="Sun H."/>
            <person name="Kurtzman C.P."/>
            <person name="Blackwell M."/>
            <person name="Grigoriev I.V."/>
            <person name="Jeffries T.W."/>
        </authorList>
    </citation>
    <scope>NUCLEOTIDE SEQUENCE [LARGE SCALE GENOMIC DNA]</scope>
    <source>
        <strain evidence="3">ATCC 58044 / CBS 1984 / NCYC 433 / NRRL Y-366-8</strain>
    </source>
</reference>
<dbReference type="InterPro" id="IPR007275">
    <property type="entry name" value="YTH_domain"/>
</dbReference>
<dbReference type="GeneID" id="30199257"/>
<dbReference type="GO" id="GO:0005737">
    <property type="term" value="C:cytoplasm"/>
    <property type="evidence" value="ECO:0007669"/>
    <property type="project" value="TreeGrafter"/>
</dbReference>
<dbReference type="AlphaFoldDB" id="A0A1E3P0A5"/>
<dbReference type="PANTHER" id="PTHR12357">
    <property type="entry name" value="YTH YT521-B HOMOLOGY DOMAIN-CONTAINING"/>
    <property type="match status" value="1"/>
</dbReference>
<proteinExistence type="predicted"/>
<name>A0A1E3P0A5_WICAA</name>
<dbReference type="STRING" id="683960.A0A1E3P0A5"/>
<protein>
    <recommendedName>
        <fullName evidence="1">YTH domain-containing protein</fullName>
    </recommendedName>
</protein>
<feature type="non-terminal residue" evidence="2">
    <location>
        <position position="1"/>
    </location>
</feature>
<dbReference type="InterPro" id="IPR045168">
    <property type="entry name" value="YTH_prot"/>
</dbReference>
<dbReference type="Proteomes" id="UP000094112">
    <property type="component" value="Unassembled WGS sequence"/>
</dbReference>
<feature type="domain" description="YTH" evidence="1">
    <location>
        <begin position="1"/>
        <end position="150"/>
    </location>
</feature>
<dbReference type="GO" id="GO:0003729">
    <property type="term" value="F:mRNA binding"/>
    <property type="evidence" value="ECO:0007669"/>
    <property type="project" value="TreeGrafter"/>
</dbReference>
<dbReference type="OrthoDB" id="306690at2759"/>
<dbReference type="CDD" id="cd21134">
    <property type="entry name" value="YTH"/>
    <property type="match status" value="1"/>
</dbReference>